<feature type="chain" id="PRO_5019495699" evidence="1">
    <location>
        <begin position="21"/>
        <end position="128"/>
    </location>
</feature>
<proteinExistence type="predicted"/>
<dbReference type="AlphaFoldDB" id="A0A420BJX7"/>
<accession>A0A420BJX7</accession>
<comment type="caution">
    <text evidence="2">The sequence shown here is derived from an EMBL/GenBank/DDBJ whole genome shotgun (WGS) entry which is preliminary data.</text>
</comment>
<evidence type="ECO:0000313" key="2">
    <source>
        <dbReference type="EMBL" id="RKE57022.1"/>
    </source>
</evidence>
<name>A0A420BJX7_SPHD1</name>
<feature type="signal peptide" evidence="1">
    <location>
        <begin position="1"/>
        <end position="20"/>
    </location>
</feature>
<keyword evidence="1" id="KW-0732">Signal</keyword>
<dbReference type="RefSeq" id="WP_120258625.1">
    <property type="nucleotide sequence ID" value="NZ_RAPY01000001.1"/>
</dbReference>
<keyword evidence="3" id="KW-1185">Reference proteome</keyword>
<protein>
    <submittedName>
        <fullName evidence="2">Uncharacterized protein</fullName>
    </submittedName>
</protein>
<sequence length="128" mass="14013">MKKKYFFMVILLGLTCSLMAQQSKKVNGCGMASTYAEMAFVSFKKAYKAESLDDAKSLLKEALGKAKEASAYTIIPDCNCLNAKNYALNAVTFGNKALKSADLDSLKKWTKKAMDMSLDVLTAIPNCK</sequence>
<reference evidence="2 3" key="1">
    <citation type="submission" date="2018-09" db="EMBL/GenBank/DDBJ databases">
        <title>Genomic Encyclopedia of Type Strains, Phase III (KMG-III): the genomes of soil and plant-associated and newly described type strains.</title>
        <authorList>
            <person name="Whitman W."/>
        </authorList>
    </citation>
    <scope>NUCLEOTIDE SEQUENCE [LARGE SCALE GENOMIC DNA]</scope>
    <source>
        <strain evidence="2 3">CECT 7938</strain>
    </source>
</reference>
<organism evidence="2 3">
    <name type="scientific">Sphingobacterium detergens</name>
    <dbReference type="NCBI Taxonomy" id="1145106"/>
    <lineage>
        <taxon>Bacteria</taxon>
        <taxon>Pseudomonadati</taxon>
        <taxon>Bacteroidota</taxon>
        <taxon>Sphingobacteriia</taxon>
        <taxon>Sphingobacteriales</taxon>
        <taxon>Sphingobacteriaceae</taxon>
        <taxon>Sphingobacterium</taxon>
    </lineage>
</organism>
<evidence type="ECO:0000313" key="3">
    <source>
        <dbReference type="Proteomes" id="UP000286246"/>
    </source>
</evidence>
<evidence type="ECO:0000256" key="1">
    <source>
        <dbReference type="SAM" id="SignalP"/>
    </source>
</evidence>
<dbReference type="OrthoDB" id="680263at2"/>
<dbReference type="Proteomes" id="UP000286246">
    <property type="component" value="Unassembled WGS sequence"/>
</dbReference>
<dbReference type="EMBL" id="RAPY01000001">
    <property type="protein sequence ID" value="RKE57022.1"/>
    <property type="molecule type" value="Genomic_DNA"/>
</dbReference>
<gene>
    <name evidence="2" type="ORF">DFQ12_1896</name>
</gene>